<evidence type="ECO:0000256" key="6">
    <source>
        <dbReference type="ARBA" id="ARBA00022801"/>
    </source>
</evidence>
<protein>
    <recommendedName>
        <fullName evidence="8">Probable cytosol aminopeptidase</fullName>
        <ecNumber evidence="8">3.4.11.1</ecNumber>
    </recommendedName>
    <alternativeName>
        <fullName evidence="8">Leucine aminopeptidase</fullName>
        <shortName evidence="8">LAP</shortName>
        <ecNumber evidence="8">3.4.11.10</ecNumber>
    </alternativeName>
    <alternativeName>
        <fullName evidence="8">Leucyl aminopeptidase</fullName>
    </alternativeName>
</protein>
<keyword evidence="6 8" id="KW-0378">Hydrolase</keyword>
<feature type="binding site" evidence="8">
    <location>
        <position position="284"/>
    </location>
    <ligand>
        <name>Mn(2+)</name>
        <dbReference type="ChEBI" id="CHEBI:29035"/>
        <label>2</label>
    </ligand>
</feature>
<dbReference type="RefSeq" id="WP_130103371.1">
    <property type="nucleotide sequence ID" value="NZ_SDWW01000037.1"/>
</dbReference>
<feature type="binding site" evidence="8">
    <location>
        <position position="261"/>
    </location>
    <ligand>
        <name>Mn(2+)</name>
        <dbReference type="ChEBI" id="CHEBI:29035"/>
        <label>2</label>
    </ligand>
</feature>
<dbReference type="NCBIfam" id="NF002073">
    <property type="entry name" value="PRK00913.1-2"/>
    <property type="match status" value="1"/>
</dbReference>
<dbReference type="OrthoDB" id="9809354at2"/>
<feature type="active site" evidence="8">
    <location>
        <position position="273"/>
    </location>
</feature>
<keyword evidence="8" id="KW-0464">Manganese</keyword>
<dbReference type="GO" id="GO:0005737">
    <property type="term" value="C:cytoplasm"/>
    <property type="evidence" value="ECO:0007669"/>
    <property type="project" value="UniProtKB-SubCell"/>
</dbReference>
<comment type="subcellular location">
    <subcellularLocation>
        <location evidence="8">Cytoplasm</location>
    </subcellularLocation>
</comment>
<evidence type="ECO:0000256" key="3">
    <source>
        <dbReference type="ARBA" id="ARBA00009528"/>
    </source>
</evidence>
<dbReference type="SUPFAM" id="SSF53187">
    <property type="entry name" value="Zn-dependent exopeptidases"/>
    <property type="match status" value="1"/>
</dbReference>
<evidence type="ECO:0000256" key="2">
    <source>
        <dbReference type="ARBA" id="ARBA00000967"/>
    </source>
</evidence>
<dbReference type="Proteomes" id="UP000293764">
    <property type="component" value="Unassembled WGS sequence"/>
</dbReference>
<dbReference type="Pfam" id="PF02789">
    <property type="entry name" value="Peptidase_M17_N"/>
    <property type="match status" value="1"/>
</dbReference>
<feature type="binding site" evidence="8">
    <location>
        <position position="266"/>
    </location>
    <ligand>
        <name>Mn(2+)</name>
        <dbReference type="ChEBI" id="CHEBI:29035"/>
        <label>1</label>
    </ligand>
</feature>
<dbReference type="Pfam" id="PF00883">
    <property type="entry name" value="Peptidase_M17"/>
    <property type="match status" value="1"/>
</dbReference>
<name>A0A4Q5MXE1_9MICO</name>
<dbReference type="EMBL" id="SDWW01000037">
    <property type="protein sequence ID" value="RYV50290.1"/>
    <property type="molecule type" value="Genomic_DNA"/>
</dbReference>
<evidence type="ECO:0000256" key="4">
    <source>
        <dbReference type="ARBA" id="ARBA00022438"/>
    </source>
</evidence>
<dbReference type="PROSITE" id="PS00631">
    <property type="entry name" value="CYTOSOL_AP"/>
    <property type="match status" value="1"/>
</dbReference>
<dbReference type="GO" id="GO:0070006">
    <property type="term" value="F:metalloaminopeptidase activity"/>
    <property type="evidence" value="ECO:0007669"/>
    <property type="project" value="InterPro"/>
</dbReference>
<organism evidence="10 11">
    <name type="scientific">Pengzhenrongella frigida</name>
    <dbReference type="NCBI Taxonomy" id="1259133"/>
    <lineage>
        <taxon>Bacteria</taxon>
        <taxon>Bacillati</taxon>
        <taxon>Actinomycetota</taxon>
        <taxon>Actinomycetes</taxon>
        <taxon>Micrococcales</taxon>
        <taxon>Pengzhenrongella</taxon>
    </lineage>
</organism>
<feature type="binding site" evidence="8">
    <location>
        <position position="266"/>
    </location>
    <ligand>
        <name>Mn(2+)</name>
        <dbReference type="ChEBI" id="CHEBI:29035"/>
        <label>2</label>
    </ligand>
</feature>
<dbReference type="InterPro" id="IPR023042">
    <property type="entry name" value="Peptidase_M17_leu_NH2_pept"/>
</dbReference>
<dbReference type="EC" id="3.4.11.1" evidence="8"/>
<dbReference type="EC" id="3.4.11.10" evidence="8"/>
<reference evidence="10 11" key="1">
    <citation type="submission" date="2019-01" db="EMBL/GenBank/DDBJ databases">
        <title>Novel species of Cellulomonas.</title>
        <authorList>
            <person name="Liu Q."/>
            <person name="Xin Y.-H."/>
        </authorList>
    </citation>
    <scope>NUCLEOTIDE SEQUENCE [LARGE SCALE GENOMIC DNA]</scope>
    <source>
        <strain evidence="10 11">HLT2-17</strain>
    </source>
</reference>
<comment type="catalytic activity">
    <reaction evidence="2 8">
        <text>Release of an N-terminal amino acid, preferentially leucine, but not glutamic or aspartic acids.</text>
        <dbReference type="EC" id="3.4.11.10"/>
    </reaction>
</comment>
<dbReference type="InterPro" id="IPR043472">
    <property type="entry name" value="Macro_dom-like"/>
</dbReference>
<evidence type="ECO:0000313" key="10">
    <source>
        <dbReference type="EMBL" id="RYV50290.1"/>
    </source>
</evidence>
<dbReference type="CDD" id="cd00433">
    <property type="entry name" value="Peptidase_M17"/>
    <property type="match status" value="1"/>
</dbReference>
<sequence>MPLTLTAKDPARLAADALVVATATTDDGVVLVSADALPAALRNHILRAAVTLGITGAADEVRKVPTAGEIAAPVLVLTGLGAKTDRYSAETLRRAAGAATRELAGAESVALALPADDVELLAAVVEGALLGAYSYTRYRDAKAAAKSAPPTALEIVTPLVREGAAKAAVARAEAIAAAVHATRDLINAAPNDLFPEAFADLAKAAAKGTSVKVTVLDEKALAAGGYGGILAVGQGSARGPRLVKLSYAPSRPSAKVALVGKGITFDSGGISIKPAAGMEAMKSDMSGAAAVLHTVIAAARLELPVAVTGWLCIAENMPSGSAQRPSDVITIRGGKTVEVLNTDAEGRLVLADGLVAAVEEKPDVVLDIATLTGAQMVALGNRVSAVMGTDDVRAEVIDAAGVAGEQFWPMPLPEDLRPGLNSKFADLANISDRWGGMLTAGLFLKEFVGSTPWAHLDIAGPAYNEKAAHGYTSVGGTGVGVRTMLAVIEARAAKVAAKK</sequence>
<dbReference type="HAMAP" id="MF_00181">
    <property type="entry name" value="Cytosol_peptidase_M17"/>
    <property type="match status" value="1"/>
</dbReference>
<keyword evidence="8" id="KW-0479">Metal-binding</keyword>
<comment type="similarity">
    <text evidence="3 8">Belongs to the peptidase M17 family.</text>
</comment>
<evidence type="ECO:0000313" key="11">
    <source>
        <dbReference type="Proteomes" id="UP000293764"/>
    </source>
</evidence>
<evidence type="ECO:0000256" key="1">
    <source>
        <dbReference type="ARBA" id="ARBA00000135"/>
    </source>
</evidence>
<proteinExistence type="inferred from homology"/>
<dbReference type="Gene3D" id="3.40.630.10">
    <property type="entry name" value="Zn peptidases"/>
    <property type="match status" value="1"/>
</dbReference>
<accession>A0A4Q5MXE1</accession>
<dbReference type="InterPro" id="IPR000819">
    <property type="entry name" value="Peptidase_M17_C"/>
</dbReference>
<dbReference type="AlphaFoldDB" id="A0A4Q5MXE1"/>
<evidence type="ECO:0000259" key="9">
    <source>
        <dbReference type="PROSITE" id="PS00631"/>
    </source>
</evidence>
<feature type="active site" evidence="8">
    <location>
        <position position="347"/>
    </location>
</feature>
<evidence type="ECO:0000256" key="5">
    <source>
        <dbReference type="ARBA" id="ARBA00022670"/>
    </source>
</evidence>
<comment type="caution">
    <text evidence="10">The sequence shown here is derived from an EMBL/GenBank/DDBJ whole genome shotgun (WGS) entry which is preliminary data.</text>
</comment>
<dbReference type="PRINTS" id="PR00481">
    <property type="entry name" value="LAMNOPPTDASE"/>
</dbReference>
<feature type="binding site" evidence="8">
    <location>
        <position position="343"/>
    </location>
    <ligand>
        <name>Mn(2+)</name>
        <dbReference type="ChEBI" id="CHEBI:29035"/>
        <label>1</label>
    </ligand>
</feature>
<keyword evidence="11" id="KW-1185">Reference proteome</keyword>
<dbReference type="PANTHER" id="PTHR11963:SF23">
    <property type="entry name" value="CYTOSOL AMINOPEPTIDASE"/>
    <property type="match status" value="1"/>
</dbReference>
<gene>
    <name evidence="8" type="primary">pepA</name>
    <name evidence="10" type="ORF">EUA98_14315</name>
</gene>
<comment type="function">
    <text evidence="7 8">Presumably involved in the processing and regular turnover of intracellular proteins. Catalyzes the removal of unsubstituted N-terminal amino acids from various peptides.</text>
</comment>
<dbReference type="InterPro" id="IPR011356">
    <property type="entry name" value="Leucine_aapep/pepB"/>
</dbReference>
<comment type="catalytic activity">
    <reaction evidence="1 8">
        <text>Release of an N-terminal amino acid, Xaa-|-Yaa-, in which Xaa is preferably Leu, but may be other amino acids including Pro although not Arg or Lys, and Yaa may be Pro. Amino acid amides and methyl esters are also readily hydrolyzed, but rates on arylamides are exceedingly low.</text>
        <dbReference type="EC" id="3.4.11.1"/>
    </reaction>
</comment>
<keyword evidence="4 8" id="KW-0031">Aminopeptidase</keyword>
<dbReference type="InterPro" id="IPR008283">
    <property type="entry name" value="Peptidase_M17_N"/>
</dbReference>
<dbReference type="GO" id="GO:0030145">
    <property type="term" value="F:manganese ion binding"/>
    <property type="evidence" value="ECO:0007669"/>
    <property type="project" value="UniProtKB-UniRule"/>
</dbReference>
<dbReference type="SUPFAM" id="SSF52949">
    <property type="entry name" value="Macro domain-like"/>
    <property type="match status" value="1"/>
</dbReference>
<keyword evidence="8" id="KW-0963">Cytoplasm</keyword>
<dbReference type="GO" id="GO:0006508">
    <property type="term" value="P:proteolysis"/>
    <property type="evidence" value="ECO:0007669"/>
    <property type="project" value="UniProtKB-KW"/>
</dbReference>
<evidence type="ECO:0000256" key="7">
    <source>
        <dbReference type="ARBA" id="ARBA00049972"/>
    </source>
</evidence>
<dbReference type="PANTHER" id="PTHR11963">
    <property type="entry name" value="LEUCINE AMINOPEPTIDASE-RELATED"/>
    <property type="match status" value="1"/>
</dbReference>
<comment type="cofactor">
    <cofactor evidence="8">
        <name>Mn(2+)</name>
        <dbReference type="ChEBI" id="CHEBI:29035"/>
    </cofactor>
    <text evidence="8">Binds 2 manganese ions per subunit.</text>
</comment>
<feature type="binding site" evidence="8">
    <location>
        <position position="345"/>
    </location>
    <ligand>
        <name>Mn(2+)</name>
        <dbReference type="ChEBI" id="CHEBI:29035"/>
        <label>2</label>
    </ligand>
</feature>
<evidence type="ECO:0000256" key="8">
    <source>
        <dbReference type="HAMAP-Rule" id="MF_00181"/>
    </source>
</evidence>
<feature type="domain" description="Cytosol aminopeptidase" evidence="9">
    <location>
        <begin position="341"/>
        <end position="348"/>
    </location>
</feature>
<feature type="binding site" evidence="8">
    <location>
        <position position="345"/>
    </location>
    <ligand>
        <name>Mn(2+)</name>
        <dbReference type="ChEBI" id="CHEBI:29035"/>
        <label>1</label>
    </ligand>
</feature>
<keyword evidence="5 8" id="KW-0645">Protease</keyword>
<dbReference type="Gene3D" id="3.40.220.10">
    <property type="entry name" value="Leucine Aminopeptidase, subunit E, domain 1"/>
    <property type="match status" value="1"/>
</dbReference>